<accession>A0A2J6S4V1</accession>
<protein>
    <recommendedName>
        <fullName evidence="2">DUF6590 domain-containing protein</fullName>
    </recommendedName>
</protein>
<reference evidence="3 4" key="1">
    <citation type="submission" date="2016-04" db="EMBL/GenBank/DDBJ databases">
        <title>A degradative enzymes factory behind the ericoid mycorrhizal symbiosis.</title>
        <authorList>
            <consortium name="DOE Joint Genome Institute"/>
            <person name="Martino E."/>
            <person name="Morin E."/>
            <person name="Grelet G."/>
            <person name="Kuo A."/>
            <person name="Kohler A."/>
            <person name="Daghino S."/>
            <person name="Barry K."/>
            <person name="Choi C."/>
            <person name="Cichocki N."/>
            <person name="Clum A."/>
            <person name="Copeland A."/>
            <person name="Hainaut M."/>
            <person name="Haridas S."/>
            <person name="Labutti K."/>
            <person name="Lindquist E."/>
            <person name="Lipzen A."/>
            <person name="Khouja H.-R."/>
            <person name="Murat C."/>
            <person name="Ohm R."/>
            <person name="Olson A."/>
            <person name="Spatafora J."/>
            <person name="Veneault-Fourrey C."/>
            <person name="Henrissat B."/>
            <person name="Grigoriev I."/>
            <person name="Martin F."/>
            <person name="Perotto S."/>
        </authorList>
    </citation>
    <scope>NUCLEOTIDE SEQUENCE [LARGE SCALE GENOMIC DNA]</scope>
    <source>
        <strain evidence="3 4">F</strain>
    </source>
</reference>
<dbReference type="AlphaFoldDB" id="A0A2J6S4V1"/>
<feature type="domain" description="DUF6590" evidence="2">
    <location>
        <begin position="210"/>
        <end position="314"/>
    </location>
</feature>
<proteinExistence type="predicted"/>
<feature type="compositionally biased region" description="Polar residues" evidence="1">
    <location>
        <begin position="123"/>
        <end position="139"/>
    </location>
</feature>
<keyword evidence="4" id="KW-1185">Reference proteome</keyword>
<dbReference type="OrthoDB" id="5232913at2759"/>
<organism evidence="3 4">
    <name type="scientific">Hyaloscypha variabilis (strain UAMH 11265 / GT02V1 / F)</name>
    <name type="common">Meliniomyces variabilis</name>
    <dbReference type="NCBI Taxonomy" id="1149755"/>
    <lineage>
        <taxon>Eukaryota</taxon>
        <taxon>Fungi</taxon>
        <taxon>Dikarya</taxon>
        <taxon>Ascomycota</taxon>
        <taxon>Pezizomycotina</taxon>
        <taxon>Leotiomycetes</taxon>
        <taxon>Helotiales</taxon>
        <taxon>Hyaloscyphaceae</taxon>
        <taxon>Hyaloscypha</taxon>
        <taxon>Hyaloscypha variabilis</taxon>
    </lineage>
</organism>
<feature type="region of interest" description="Disordered" evidence="1">
    <location>
        <begin position="122"/>
        <end position="147"/>
    </location>
</feature>
<dbReference type="Proteomes" id="UP000235786">
    <property type="component" value="Unassembled WGS sequence"/>
</dbReference>
<evidence type="ECO:0000256" key="1">
    <source>
        <dbReference type="SAM" id="MobiDB-lite"/>
    </source>
</evidence>
<name>A0A2J6S4V1_HYAVF</name>
<evidence type="ECO:0000259" key="2">
    <source>
        <dbReference type="Pfam" id="PF20233"/>
    </source>
</evidence>
<gene>
    <name evidence="3" type="ORF">L207DRAFT_508567</name>
</gene>
<dbReference type="InterPro" id="IPR046497">
    <property type="entry name" value="DUF6590"/>
</dbReference>
<evidence type="ECO:0000313" key="4">
    <source>
        <dbReference type="Proteomes" id="UP000235786"/>
    </source>
</evidence>
<evidence type="ECO:0000313" key="3">
    <source>
        <dbReference type="EMBL" id="PMD45789.1"/>
    </source>
</evidence>
<dbReference type="Pfam" id="PF20233">
    <property type="entry name" value="DUF6590"/>
    <property type="match status" value="1"/>
</dbReference>
<dbReference type="EMBL" id="KZ613940">
    <property type="protein sequence ID" value="PMD45789.1"/>
    <property type="molecule type" value="Genomic_DNA"/>
</dbReference>
<sequence>MSLSRNKSASALPDFGHNNSFGNVHVQHISLHQSRSIPSISNTNIVSHPESYNYVGNHTHEQSFSAWGPQIQGTESYTSTTTTTARATHPLLPAVIELPSDPPLSLPCTEHPQSFAEFPLEDTATSEVSSHSDASQTTPSKDKDDEEGDWLEMATNGQSPKTQCLAGRDTGLIEISDDQEYRPYRGQEFFFPGRLIGVDSDTDSSIHGHAMIVLSVSDHGFVQCLSLCRHEGHTGEEKSSFYKAHAAIYRHNGSPPVATHTPTINRPIEIALKRSGHHIKDSCYVNFEHTWTLQAHVPVVDLGYVIRSQRKDLLVTHERVQQELRQRTMADFQL</sequence>